<dbReference type="PANTHER" id="PTHR47691:SF3">
    <property type="entry name" value="HTH-TYPE TRANSCRIPTIONAL REGULATOR RV0890C-RELATED"/>
    <property type="match status" value="1"/>
</dbReference>
<name>A0A8S9TCZ5_9CYAN</name>
<evidence type="ECO:0000313" key="2">
    <source>
        <dbReference type="EMBL" id="KAF3889273.1"/>
    </source>
</evidence>
<organism evidence="2 3">
    <name type="scientific">Tolypothrix bouteillei VB521301</name>
    <dbReference type="NCBI Taxonomy" id="1479485"/>
    <lineage>
        <taxon>Bacteria</taxon>
        <taxon>Bacillati</taxon>
        <taxon>Cyanobacteriota</taxon>
        <taxon>Cyanophyceae</taxon>
        <taxon>Nostocales</taxon>
        <taxon>Tolypothrichaceae</taxon>
        <taxon>Tolypothrix</taxon>
    </lineage>
</organism>
<dbReference type="AlphaFoldDB" id="A0A8S9TCZ5"/>
<dbReference type="SUPFAM" id="SSF52540">
    <property type="entry name" value="P-loop containing nucleoside triphosphate hydrolases"/>
    <property type="match status" value="1"/>
</dbReference>
<dbReference type="GO" id="GO:0043531">
    <property type="term" value="F:ADP binding"/>
    <property type="evidence" value="ECO:0007669"/>
    <property type="project" value="InterPro"/>
</dbReference>
<dbReference type="PRINTS" id="PR00364">
    <property type="entry name" value="DISEASERSIST"/>
</dbReference>
<proteinExistence type="predicted"/>
<comment type="caution">
    <text evidence="2">The sequence shown here is derived from an EMBL/GenBank/DDBJ whole genome shotgun (WGS) entry which is preliminary data.</text>
</comment>
<reference evidence="2" key="2">
    <citation type="submission" date="2019-11" db="EMBL/GenBank/DDBJ databases">
        <title>Improved Assembly of Tolypothrix boutellei genome.</title>
        <authorList>
            <person name="Sarangi A.N."/>
            <person name="Mukherjee M."/>
            <person name="Ghosh S."/>
            <person name="Singh D."/>
            <person name="Das A."/>
            <person name="Kant S."/>
            <person name="Prusty A."/>
            <person name="Tripathy S."/>
        </authorList>
    </citation>
    <scope>NUCLEOTIDE SEQUENCE</scope>
    <source>
        <strain evidence="2">VB521301</strain>
    </source>
</reference>
<dbReference type="PANTHER" id="PTHR47691">
    <property type="entry name" value="REGULATOR-RELATED"/>
    <property type="match status" value="1"/>
</dbReference>
<keyword evidence="3" id="KW-1185">Reference proteome</keyword>
<dbReference type="RefSeq" id="WP_050046699.1">
    <property type="nucleotide sequence ID" value="NZ_JHEG04000001.1"/>
</dbReference>
<dbReference type="InterPro" id="IPR002182">
    <property type="entry name" value="NB-ARC"/>
</dbReference>
<accession>A0A8S9TCZ5</accession>
<dbReference type="Gene3D" id="3.40.50.300">
    <property type="entry name" value="P-loop containing nucleotide triphosphate hydrolases"/>
    <property type="match status" value="1"/>
</dbReference>
<dbReference type="EMBL" id="JHEG04000001">
    <property type="protein sequence ID" value="KAF3889273.1"/>
    <property type="molecule type" value="Genomic_DNA"/>
</dbReference>
<dbReference type="Pfam" id="PF00931">
    <property type="entry name" value="NB-ARC"/>
    <property type="match status" value="1"/>
</dbReference>
<reference evidence="2" key="1">
    <citation type="journal article" date="2015" name="Genome Announc.">
        <title>Draft Genome Sequence of Tolypothrix boutellei Strain VB521301.</title>
        <authorList>
            <person name="Chandrababunaidu M.M."/>
            <person name="Singh D."/>
            <person name="Sen D."/>
            <person name="Bhan S."/>
            <person name="Das S."/>
            <person name="Gupta A."/>
            <person name="Adhikary S.P."/>
            <person name="Tripathy S."/>
        </authorList>
    </citation>
    <scope>NUCLEOTIDE SEQUENCE</scope>
    <source>
        <strain evidence="2">VB521301</strain>
    </source>
</reference>
<dbReference type="Proteomes" id="UP000029738">
    <property type="component" value="Unassembled WGS sequence"/>
</dbReference>
<evidence type="ECO:0000313" key="3">
    <source>
        <dbReference type="Proteomes" id="UP000029738"/>
    </source>
</evidence>
<sequence length="543" mass="62269">MSIAAKSARKRGVILTTNGWNKFQNTKREFELQNNNGNRYSYEELSDRTNLSLHTISRILARTEKVDKRSLEYCFQAFGIELDKGDYTQCGGPQAFDWSEAADIGVFQGRNEELMQLQQWVLIDRCRLIAVLGMGGIGKTTLASKFARQVQHEFEYLIWRSISKAPSLNTLVADLVSFLSNHKETKGDIGRLMHYLRNSRCLLILDNLESVLDPGYPGQYLPGYEGYSQLLQVIGETTHQSCLMLTSREKPSEIASSEGTDVPVHSLKLGGCQEAASSILELKGLIGSEKQKQQLCDRYGNSPQVIKIVATSILDLFDGNIKEFLKQRTVVFNGIRRLLEQQFNRLSHLEQTIMYWLTINGNWTTITDLINDIIPTVSKVDLLEALEGLIRRSLLEMQLGQYTLQPLIMEYVKNHIIEQVFTELKTKQLNFFMSYALEKNTVKDIEKTREEKLILHAIADSFHTSFPSQKAQEQQIQEILEVLLDQDKKLLYYGGSNLMNLCQYLQIDTTRYEFDRLNIQHPSRKKENLLNMNVVRFERAKAV</sequence>
<dbReference type="InterPro" id="IPR027417">
    <property type="entry name" value="P-loop_NTPase"/>
</dbReference>
<protein>
    <recommendedName>
        <fullName evidence="1">NB-ARC domain-containing protein</fullName>
    </recommendedName>
</protein>
<dbReference type="OrthoDB" id="441260at2"/>
<gene>
    <name evidence="2" type="ORF">DA73_0400030160</name>
</gene>
<evidence type="ECO:0000259" key="1">
    <source>
        <dbReference type="Pfam" id="PF00931"/>
    </source>
</evidence>
<feature type="domain" description="NB-ARC" evidence="1">
    <location>
        <begin position="114"/>
        <end position="207"/>
    </location>
</feature>